<dbReference type="EMBL" id="CP002305">
    <property type="protein sequence ID" value="ADQ16481.1"/>
    <property type="molecule type" value="Genomic_DNA"/>
</dbReference>
<dbReference type="STRING" id="649349.Lbys_0720"/>
<dbReference type="AlphaFoldDB" id="E4RZE2"/>
<dbReference type="Pfam" id="PF13508">
    <property type="entry name" value="Acetyltransf_7"/>
    <property type="match status" value="1"/>
</dbReference>
<dbReference type="CDD" id="cd04301">
    <property type="entry name" value="NAT_SF"/>
    <property type="match status" value="1"/>
</dbReference>
<name>E4RZE2_LEAB4</name>
<organism evidence="4 5">
    <name type="scientific">Leadbetterella byssophila (strain DSM 17132 / JCM 16389 / KACC 11308 / NBRC 106382 / 4M15)</name>
    <dbReference type="NCBI Taxonomy" id="649349"/>
    <lineage>
        <taxon>Bacteria</taxon>
        <taxon>Pseudomonadati</taxon>
        <taxon>Bacteroidota</taxon>
        <taxon>Cytophagia</taxon>
        <taxon>Cytophagales</taxon>
        <taxon>Leadbetterellaceae</taxon>
        <taxon>Leadbetterella</taxon>
    </lineage>
</organism>
<dbReference type="PANTHER" id="PTHR43800:SF1">
    <property type="entry name" value="PEPTIDYL-LYSINE N-ACETYLTRANSFERASE YJAB"/>
    <property type="match status" value="1"/>
</dbReference>
<dbReference type="Gene3D" id="3.40.630.30">
    <property type="match status" value="1"/>
</dbReference>
<dbReference type="SUPFAM" id="SSF55729">
    <property type="entry name" value="Acyl-CoA N-acyltransferases (Nat)"/>
    <property type="match status" value="1"/>
</dbReference>
<reference key="1">
    <citation type="submission" date="2010-11" db="EMBL/GenBank/DDBJ databases">
        <title>The complete genome of Leadbetterella byssophila DSM 17132.</title>
        <authorList>
            <consortium name="US DOE Joint Genome Institute (JGI-PGF)"/>
            <person name="Lucas S."/>
            <person name="Copeland A."/>
            <person name="Lapidus A."/>
            <person name="Glavina del Rio T."/>
            <person name="Dalin E."/>
            <person name="Tice H."/>
            <person name="Bruce D."/>
            <person name="Goodwin L."/>
            <person name="Pitluck S."/>
            <person name="Kyrpides N."/>
            <person name="Mavromatis K."/>
            <person name="Ivanova N."/>
            <person name="Teshima H."/>
            <person name="Brettin T."/>
            <person name="Detter J.C."/>
            <person name="Han C."/>
            <person name="Tapia R."/>
            <person name="Land M."/>
            <person name="Hauser L."/>
            <person name="Markowitz V."/>
            <person name="Cheng J.-F."/>
            <person name="Hugenholtz P."/>
            <person name="Woyke T."/>
            <person name="Wu D."/>
            <person name="Tindall B."/>
            <person name="Pomrenke H.G."/>
            <person name="Brambilla E."/>
            <person name="Klenk H.-P."/>
            <person name="Eisen J.A."/>
        </authorList>
    </citation>
    <scope>NUCLEOTIDE SEQUENCE [LARGE SCALE GENOMIC DNA]</scope>
    <source>
        <strain>DSM 17132</strain>
    </source>
</reference>
<dbReference type="GO" id="GO:0016747">
    <property type="term" value="F:acyltransferase activity, transferring groups other than amino-acyl groups"/>
    <property type="evidence" value="ECO:0007669"/>
    <property type="project" value="InterPro"/>
</dbReference>
<evidence type="ECO:0000259" key="3">
    <source>
        <dbReference type="PROSITE" id="PS51186"/>
    </source>
</evidence>
<keyword evidence="2" id="KW-0012">Acyltransferase</keyword>
<evidence type="ECO:0000313" key="5">
    <source>
        <dbReference type="Proteomes" id="UP000007435"/>
    </source>
</evidence>
<evidence type="ECO:0000256" key="2">
    <source>
        <dbReference type="ARBA" id="ARBA00023315"/>
    </source>
</evidence>
<protein>
    <submittedName>
        <fullName evidence="4">GCN5-related N-acetyltransferase</fullName>
    </submittedName>
</protein>
<dbReference type="PROSITE" id="PS51186">
    <property type="entry name" value="GNAT"/>
    <property type="match status" value="1"/>
</dbReference>
<dbReference type="InterPro" id="IPR016181">
    <property type="entry name" value="Acyl_CoA_acyltransferase"/>
</dbReference>
<dbReference type="eggNOG" id="COG0456">
    <property type="taxonomic scope" value="Bacteria"/>
</dbReference>
<evidence type="ECO:0000313" key="4">
    <source>
        <dbReference type="EMBL" id="ADQ16481.1"/>
    </source>
</evidence>
<gene>
    <name evidence="4" type="ordered locus">Lbys_0720</name>
</gene>
<keyword evidence="5" id="KW-1185">Reference proteome</keyword>
<sequence>MECKLYTGSDWDALTDIWLEASVRAHDFIPSSFWEASKQDMKEIYLPHSEVYIVEENGEVLGFSAMVDDTLAALFVHPSHQGKGIGSLLLSELKKKYSHIQLNVYKKNHSAVQFYTQKSFKVISEGIDERTGEEEYTMALQ</sequence>
<evidence type="ECO:0000256" key="1">
    <source>
        <dbReference type="ARBA" id="ARBA00022679"/>
    </source>
</evidence>
<dbReference type="Proteomes" id="UP000007435">
    <property type="component" value="Chromosome"/>
</dbReference>
<accession>E4RZE2</accession>
<dbReference type="KEGG" id="lby:Lbys_0720"/>
<keyword evidence="1" id="KW-0808">Transferase</keyword>
<proteinExistence type="predicted"/>
<feature type="domain" description="N-acetyltransferase" evidence="3">
    <location>
        <begin position="1"/>
        <end position="141"/>
    </location>
</feature>
<dbReference type="InterPro" id="IPR000182">
    <property type="entry name" value="GNAT_dom"/>
</dbReference>
<reference evidence="4 5" key="2">
    <citation type="journal article" date="2011" name="Stand. Genomic Sci.">
        <title>Complete genome sequence of Leadbetterella byssophila type strain (4M15).</title>
        <authorList>
            <person name="Abt B."/>
            <person name="Teshima H."/>
            <person name="Lucas S."/>
            <person name="Lapidus A."/>
            <person name="Del Rio T.G."/>
            <person name="Nolan M."/>
            <person name="Tice H."/>
            <person name="Cheng J.F."/>
            <person name="Pitluck S."/>
            <person name="Liolios K."/>
            <person name="Pagani I."/>
            <person name="Ivanova N."/>
            <person name="Mavromatis K."/>
            <person name="Pati A."/>
            <person name="Tapia R."/>
            <person name="Han C."/>
            <person name="Goodwin L."/>
            <person name="Chen A."/>
            <person name="Palaniappan K."/>
            <person name="Land M."/>
            <person name="Hauser L."/>
            <person name="Chang Y.J."/>
            <person name="Jeffries C.D."/>
            <person name="Rohde M."/>
            <person name="Goker M."/>
            <person name="Tindall B.J."/>
            <person name="Detter J.C."/>
            <person name="Woyke T."/>
            <person name="Bristow J."/>
            <person name="Eisen J.A."/>
            <person name="Markowitz V."/>
            <person name="Hugenholtz P."/>
            <person name="Klenk H.P."/>
            <person name="Kyrpides N.C."/>
        </authorList>
    </citation>
    <scope>NUCLEOTIDE SEQUENCE [LARGE SCALE GENOMIC DNA]</scope>
    <source>
        <strain evidence="5">DSM 17132 / JCM 16389 / KACC 11308 / NBRC 106382 / 4M15</strain>
    </source>
</reference>
<dbReference type="PANTHER" id="PTHR43800">
    <property type="entry name" value="PEPTIDYL-LYSINE N-ACETYLTRANSFERASE YJAB"/>
    <property type="match status" value="1"/>
</dbReference>
<dbReference type="HOGENOM" id="CLU_013985_21_2_10"/>